<dbReference type="EMBL" id="BMFV01000007">
    <property type="protein sequence ID" value="GGH78742.1"/>
    <property type="molecule type" value="Genomic_DNA"/>
</dbReference>
<dbReference type="Proteomes" id="UP000656813">
    <property type="component" value="Unassembled WGS sequence"/>
</dbReference>
<name>A0A8J3ELF0_9BACL</name>
<dbReference type="InterPro" id="IPR015064">
    <property type="entry name" value="Sda"/>
</dbReference>
<evidence type="ECO:0000313" key="2">
    <source>
        <dbReference type="Proteomes" id="UP000656813"/>
    </source>
</evidence>
<keyword evidence="2" id="KW-1185">Reference proteome</keyword>
<dbReference type="Pfam" id="PF08970">
    <property type="entry name" value="Sda"/>
    <property type="match status" value="1"/>
</dbReference>
<evidence type="ECO:0000313" key="1">
    <source>
        <dbReference type="EMBL" id="GGH78742.1"/>
    </source>
</evidence>
<evidence type="ECO:0008006" key="3">
    <source>
        <dbReference type="Google" id="ProtNLM"/>
    </source>
</evidence>
<organism evidence="1 2">
    <name type="scientific">Pullulanibacillus pueri</name>
    <dbReference type="NCBI Taxonomy" id="1437324"/>
    <lineage>
        <taxon>Bacteria</taxon>
        <taxon>Bacillati</taxon>
        <taxon>Bacillota</taxon>
        <taxon>Bacilli</taxon>
        <taxon>Bacillales</taxon>
        <taxon>Sporolactobacillaceae</taxon>
        <taxon>Pullulanibacillus</taxon>
    </lineage>
</organism>
<dbReference type="SUPFAM" id="SSF100985">
    <property type="entry name" value="Sporulation inhibitor Sda"/>
    <property type="match status" value="1"/>
</dbReference>
<comment type="caution">
    <text evidence="1">The sequence shown here is derived from an EMBL/GenBank/DDBJ whole genome shotgun (WGS) entry which is preliminary data.</text>
</comment>
<dbReference type="Gene3D" id="1.10.287.1100">
    <property type="entry name" value="Sporulation inhibitor A"/>
    <property type="match status" value="1"/>
</dbReference>
<dbReference type="AlphaFoldDB" id="A0A8J3ELF0"/>
<protein>
    <recommendedName>
        <fullName evidence="3">Sporulation histidine kinase inhibitor Sda</fullName>
    </recommendedName>
</protein>
<accession>A0A8J3ELF0</accession>
<dbReference type="InterPro" id="IPR036916">
    <property type="entry name" value="Sda_sf"/>
</dbReference>
<sequence>MLKISDNELIEAYFAALDLALDSDFIQMLEEEIDSRNLRSKLESSTV</sequence>
<proteinExistence type="predicted"/>
<gene>
    <name evidence="1" type="ORF">GCM10007096_12630</name>
</gene>
<dbReference type="RefSeq" id="WP_188496556.1">
    <property type="nucleotide sequence ID" value="NZ_BMFV01000007.1"/>
</dbReference>
<reference evidence="1" key="1">
    <citation type="journal article" date="2014" name="Int. J. Syst. Evol. Microbiol.">
        <title>Complete genome sequence of Corynebacterium casei LMG S-19264T (=DSM 44701T), isolated from a smear-ripened cheese.</title>
        <authorList>
            <consortium name="US DOE Joint Genome Institute (JGI-PGF)"/>
            <person name="Walter F."/>
            <person name="Albersmeier A."/>
            <person name="Kalinowski J."/>
            <person name="Ruckert C."/>
        </authorList>
    </citation>
    <scope>NUCLEOTIDE SEQUENCE</scope>
    <source>
        <strain evidence="1">CGMCC 1.12777</strain>
    </source>
</reference>
<reference evidence="1" key="2">
    <citation type="submission" date="2020-09" db="EMBL/GenBank/DDBJ databases">
        <authorList>
            <person name="Sun Q."/>
            <person name="Zhou Y."/>
        </authorList>
    </citation>
    <scope>NUCLEOTIDE SEQUENCE</scope>
    <source>
        <strain evidence="1">CGMCC 1.12777</strain>
    </source>
</reference>